<dbReference type="Proteomes" id="UP000637299">
    <property type="component" value="Unassembled WGS sequence"/>
</dbReference>
<accession>A0ABR8Z734</accession>
<proteinExistence type="predicted"/>
<keyword evidence="2" id="KW-0540">Nuclease</keyword>
<dbReference type="RefSeq" id="WP_191734913.1">
    <property type="nucleotide sequence ID" value="NZ_JACYFS010000001.1"/>
</dbReference>
<dbReference type="InterPro" id="IPR003615">
    <property type="entry name" value="HNH_nuc"/>
</dbReference>
<protein>
    <submittedName>
        <fullName evidence="2">HNH endonuclease</fullName>
    </submittedName>
</protein>
<comment type="caution">
    <text evidence="2">The sequence shown here is derived from an EMBL/GenBank/DDBJ whole genome shotgun (WGS) entry which is preliminary data.</text>
</comment>
<dbReference type="EMBL" id="JACYFS010000001">
    <property type="protein sequence ID" value="MBD8081097.1"/>
    <property type="molecule type" value="Genomic_DNA"/>
</dbReference>
<gene>
    <name evidence="2" type="ORF">IC610_01535</name>
</gene>
<dbReference type="Gene3D" id="3.90.75.20">
    <property type="match status" value="1"/>
</dbReference>
<dbReference type="Pfam" id="PF13392">
    <property type="entry name" value="HNH_3"/>
    <property type="match status" value="1"/>
</dbReference>
<dbReference type="InterPro" id="IPR044925">
    <property type="entry name" value="His-Me_finger_sf"/>
</dbReference>
<reference evidence="2 3" key="1">
    <citation type="submission" date="2020-09" db="EMBL/GenBank/DDBJ databases">
        <title>Genome seq and assembly of Chryseobacterium sp.</title>
        <authorList>
            <person name="Chhetri G."/>
        </authorList>
    </citation>
    <scope>NUCLEOTIDE SEQUENCE [LARGE SCALE GENOMIC DNA]</scope>
    <source>
        <strain evidence="2 3">GCR10</strain>
    </source>
</reference>
<evidence type="ECO:0000313" key="2">
    <source>
        <dbReference type="EMBL" id="MBD8081097.1"/>
    </source>
</evidence>
<keyword evidence="2" id="KW-0255">Endonuclease</keyword>
<dbReference type="SUPFAM" id="SSF54060">
    <property type="entry name" value="His-Me finger endonucleases"/>
    <property type="match status" value="1"/>
</dbReference>
<feature type="domain" description="HNH nuclease" evidence="1">
    <location>
        <begin position="186"/>
        <end position="229"/>
    </location>
</feature>
<sequence length="263" mass="30288">MGKALNPEVEKAIVDNALLLSSRKIASKLSVSRDSVRRVLKKNNVVVPESLRAQWRSESAQSQTTFTSEEDEIIINEYLTTPVKSLGKILGRSFCGITTRMKQLGLVIPQELKEKRKSTGLFKKGQEPKNKGKKMSPEAYEKYKHTFFQKGQIPGNAKKDGEEVIRMHRGGRSYKMIKVPEYRRLVYKHIWLWEVNNGRTPDDHAIVFKDGNSLNCELHNLECVSKVELMKRNTIGRYPEDLQKAMRLQGAIKRRIKHLKKQQ</sequence>
<organism evidence="2 3">
    <name type="scientific">Chryseobacterium caseinilyticum</name>
    <dbReference type="NCBI Taxonomy" id="2771428"/>
    <lineage>
        <taxon>Bacteria</taxon>
        <taxon>Pseudomonadati</taxon>
        <taxon>Bacteroidota</taxon>
        <taxon>Flavobacteriia</taxon>
        <taxon>Flavobacteriales</taxon>
        <taxon>Weeksellaceae</taxon>
        <taxon>Chryseobacterium group</taxon>
        <taxon>Chryseobacterium</taxon>
    </lineage>
</organism>
<name>A0ABR8Z734_9FLAO</name>
<evidence type="ECO:0000259" key="1">
    <source>
        <dbReference type="Pfam" id="PF13392"/>
    </source>
</evidence>
<dbReference type="GO" id="GO:0004519">
    <property type="term" value="F:endonuclease activity"/>
    <property type="evidence" value="ECO:0007669"/>
    <property type="project" value="UniProtKB-KW"/>
</dbReference>
<keyword evidence="2" id="KW-0378">Hydrolase</keyword>
<keyword evidence="3" id="KW-1185">Reference proteome</keyword>
<evidence type="ECO:0000313" key="3">
    <source>
        <dbReference type="Proteomes" id="UP000637299"/>
    </source>
</evidence>